<name>A0ABR6VK10_9FIRM</name>
<comment type="caution">
    <text evidence="1">The sequence shown here is derived from an EMBL/GenBank/DDBJ whole genome shotgun (WGS) entry which is preliminary data.</text>
</comment>
<dbReference type="EMBL" id="JACOGK010000010">
    <property type="protein sequence ID" value="MBC3536541.1"/>
    <property type="molecule type" value="Genomic_DNA"/>
</dbReference>
<dbReference type="Proteomes" id="UP000606870">
    <property type="component" value="Unassembled WGS sequence"/>
</dbReference>
<organism evidence="1 2">
    <name type="scientific">Megasphaera hominis</name>
    <dbReference type="NCBI Taxonomy" id="159836"/>
    <lineage>
        <taxon>Bacteria</taxon>
        <taxon>Bacillati</taxon>
        <taxon>Bacillota</taxon>
        <taxon>Negativicutes</taxon>
        <taxon>Veillonellales</taxon>
        <taxon>Veillonellaceae</taxon>
        <taxon>Megasphaera</taxon>
    </lineage>
</organism>
<sequence>MKRHKLPCIVLAILLLLFLYSEGCFSVLEGTINTYIISHKTYQPYIHADNYINSAIHSESGYENFDYKDYFTKKSYNQLSLKTKSNFSELKSKEIRFRTIHQEEDKSDHSIIYIDGFLYQKHNHYYLVSVEQVTAIRENNSWKIIEVTQPVSNDWYGDNISSTYYPW</sequence>
<accession>A0ABR6VK10</accession>
<protein>
    <recommendedName>
        <fullName evidence="3">Lipoprotein</fullName>
    </recommendedName>
</protein>
<reference evidence="1 2" key="1">
    <citation type="submission" date="2020-08" db="EMBL/GenBank/DDBJ databases">
        <authorList>
            <person name="Liu C."/>
            <person name="Sun Q."/>
        </authorList>
    </citation>
    <scope>NUCLEOTIDE SEQUENCE [LARGE SCALE GENOMIC DNA]</scope>
    <source>
        <strain evidence="1 2">NSJ-59</strain>
    </source>
</reference>
<keyword evidence="2" id="KW-1185">Reference proteome</keyword>
<evidence type="ECO:0008006" key="3">
    <source>
        <dbReference type="Google" id="ProtNLM"/>
    </source>
</evidence>
<evidence type="ECO:0000313" key="1">
    <source>
        <dbReference type="EMBL" id="MBC3536541.1"/>
    </source>
</evidence>
<evidence type="ECO:0000313" key="2">
    <source>
        <dbReference type="Proteomes" id="UP000606870"/>
    </source>
</evidence>
<dbReference type="RefSeq" id="WP_186502699.1">
    <property type="nucleotide sequence ID" value="NZ_JACOGK010000010.1"/>
</dbReference>
<proteinExistence type="predicted"/>
<gene>
    <name evidence="1" type="ORF">H8J70_04650</name>
</gene>